<reference evidence="2 3" key="1">
    <citation type="submission" date="2019-05" db="EMBL/GenBank/DDBJ databases">
        <title>Genomic analysis of Lentibacillus sp. NKC220-2.</title>
        <authorList>
            <person name="Oh Y.J."/>
        </authorList>
    </citation>
    <scope>NUCLEOTIDE SEQUENCE [LARGE SCALE GENOMIC DNA]</scope>
    <source>
        <strain evidence="2 3">NKC220-2</strain>
    </source>
</reference>
<gene>
    <name evidence="2" type="ORF">FFL34_03715</name>
</gene>
<dbReference type="AlphaFoldDB" id="A0A5S3QLG0"/>
<feature type="transmembrane region" description="Helical" evidence="1">
    <location>
        <begin position="57"/>
        <end position="79"/>
    </location>
</feature>
<sequence length="165" mass="18453">MIWELRQLTLFIHILLAITWVGGVFFIGWGVFPAVRKMAFVQQRQLLLALMQWSHKLLTAAGIGVIVTGLLLGTIFGPIETWNNIWQTSYGNIWIAAFTTGSLTLLWGMFIGFRQAISVLSNVTLWEQADRGDKKTLYKALSKVAITESVEGVGFIVLIVLMVLL</sequence>
<name>A0A5S3QLG0_9BACI</name>
<keyword evidence="1" id="KW-0472">Membrane</keyword>
<feature type="transmembrane region" description="Helical" evidence="1">
    <location>
        <begin position="91"/>
        <end position="113"/>
    </location>
</feature>
<keyword evidence="1" id="KW-0812">Transmembrane</keyword>
<evidence type="ECO:0000313" key="3">
    <source>
        <dbReference type="Proteomes" id="UP000306980"/>
    </source>
</evidence>
<accession>A0A5S3QLG0</accession>
<feature type="transmembrane region" description="Helical" evidence="1">
    <location>
        <begin position="12"/>
        <end position="36"/>
    </location>
</feature>
<comment type="caution">
    <text evidence="2">The sequence shown here is derived from an EMBL/GenBank/DDBJ whole genome shotgun (WGS) entry which is preliminary data.</text>
</comment>
<feature type="transmembrane region" description="Helical" evidence="1">
    <location>
        <begin position="144"/>
        <end position="164"/>
    </location>
</feature>
<keyword evidence="1" id="KW-1133">Transmembrane helix</keyword>
<dbReference type="EMBL" id="VCIA01000001">
    <property type="protein sequence ID" value="TMN21316.1"/>
    <property type="molecule type" value="Genomic_DNA"/>
</dbReference>
<evidence type="ECO:0008006" key="4">
    <source>
        <dbReference type="Google" id="ProtNLM"/>
    </source>
</evidence>
<dbReference type="Proteomes" id="UP000306980">
    <property type="component" value="Unassembled WGS sequence"/>
</dbReference>
<protein>
    <recommendedName>
        <fullName evidence="4">Copper resistance protein D domain-containing protein</fullName>
    </recommendedName>
</protein>
<dbReference type="RefSeq" id="WP_138601597.1">
    <property type="nucleotide sequence ID" value="NZ_VCIA01000001.1"/>
</dbReference>
<evidence type="ECO:0000313" key="2">
    <source>
        <dbReference type="EMBL" id="TMN21316.1"/>
    </source>
</evidence>
<organism evidence="2 3">
    <name type="scientific">Lentibacillus cibarius</name>
    <dbReference type="NCBI Taxonomy" id="2583219"/>
    <lineage>
        <taxon>Bacteria</taxon>
        <taxon>Bacillati</taxon>
        <taxon>Bacillota</taxon>
        <taxon>Bacilli</taxon>
        <taxon>Bacillales</taxon>
        <taxon>Bacillaceae</taxon>
        <taxon>Lentibacillus</taxon>
    </lineage>
</organism>
<dbReference type="OrthoDB" id="2703588at2"/>
<evidence type="ECO:0000256" key="1">
    <source>
        <dbReference type="SAM" id="Phobius"/>
    </source>
</evidence>
<proteinExistence type="predicted"/>